<feature type="domain" description="Chromo" evidence="12">
    <location>
        <begin position="548"/>
        <end position="601"/>
    </location>
</feature>
<dbReference type="SUPFAM" id="SSF54160">
    <property type="entry name" value="Chromo domain-like"/>
    <property type="match status" value="1"/>
</dbReference>
<dbReference type="GO" id="GO:0003677">
    <property type="term" value="F:DNA binding"/>
    <property type="evidence" value="ECO:0007669"/>
    <property type="project" value="UniProtKB-KW"/>
</dbReference>
<dbReference type="SMART" id="SM00439">
    <property type="entry name" value="BAH"/>
    <property type="match status" value="1"/>
</dbReference>
<evidence type="ECO:0000256" key="2">
    <source>
        <dbReference type="ARBA" id="ARBA00022603"/>
    </source>
</evidence>
<dbReference type="InterPro" id="IPR023780">
    <property type="entry name" value="Chromo_domain"/>
</dbReference>
<dbReference type="GO" id="GO:0003886">
    <property type="term" value="F:DNA (cytosine-5-)-methyltransferase activity"/>
    <property type="evidence" value="ECO:0007669"/>
    <property type="project" value="UniProtKB-EC"/>
</dbReference>
<dbReference type="InterPro" id="IPR016197">
    <property type="entry name" value="Chromo-like_dom_sf"/>
</dbReference>
<keyword evidence="5" id="KW-0238">DNA-binding</keyword>
<accession>A0AB40C4V6</accession>
<dbReference type="PANTHER" id="PTHR10629:SF34">
    <property type="entry name" value="DNA (CYTOSINE-5)-METHYLTRANSFERASE CMT2"/>
    <property type="match status" value="1"/>
</dbReference>
<dbReference type="InterPro" id="IPR031303">
    <property type="entry name" value="C5_meth_CS"/>
</dbReference>
<evidence type="ECO:0000256" key="8">
    <source>
        <dbReference type="PROSITE-ProRule" id="PRU01016"/>
    </source>
</evidence>
<dbReference type="PROSITE" id="PS00095">
    <property type="entry name" value="C5_MTASE_2"/>
    <property type="match status" value="1"/>
</dbReference>
<keyword evidence="2 8" id="KW-0489">Methyltransferase</keyword>
<dbReference type="NCBIfam" id="TIGR00675">
    <property type="entry name" value="dcm"/>
    <property type="match status" value="1"/>
</dbReference>
<evidence type="ECO:0000256" key="10">
    <source>
        <dbReference type="RuleBase" id="RU000417"/>
    </source>
</evidence>
<evidence type="ECO:0000256" key="9">
    <source>
        <dbReference type="RuleBase" id="RU000416"/>
    </source>
</evidence>
<dbReference type="SMART" id="SM00298">
    <property type="entry name" value="CHROMO"/>
    <property type="match status" value="1"/>
</dbReference>
<dbReference type="GO" id="GO:0044027">
    <property type="term" value="P:negative regulation of gene expression via chromosomal CpG island methylation"/>
    <property type="evidence" value="ECO:0007669"/>
    <property type="project" value="TreeGrafter"/>
</dbReference>
<gene>
    <name evidence="15" type="primary">LOC120272125</name>
</gene>
<dbReference type="FunFam" id="3.90.120.10:FF:000003">
    <property type="entry name" value="DNA (cytosine-5)-methyltransferase 1"/>
    <property type="match status" value="1"/>
</dbReference>
<dbReference type="EC" id="2.1.1.37" evidence="10"/>
<evidence type="ECO:0000259" key="13">
    <source>
        <dbReference type="PROSITE" id="PS51038"/>
    </source>
</evidence>
<dbReference type="Pfam" id="PF00145">
    <property type="entry name" value="DNA_methylase"/>
    <property type="match status" value="1"/>
</dbReference>
<evidence type="ECO:0000256" key="3">
    <source>
        <dbReference type="ARBA" id="ARBA00022679"/>
    </source>
</evidence>
<dbReference type="PROSITE" id="PS00094">
    <property type="entry name" value="C5_MTASE_1"/>
    <property type="match status" value="1"/>
</dbReference>
<dbReference type="Gene3D" id="3.90.120.10">
    <property type="entry name" value="DNA Methylase, subunit A, domain 2"/>
    <property type="match status" value="1"/>
</dbReference>
<dbReference type="Pfam" id="PF01426">
    <property type="entry name" value="BAH"/>
    <property type="match status" value="1"/>
</dbReference>
<evidence type="ECO:0000256" key="4">
    <source>
        <dbReference type="ARBA" id="ARBA00022691"/>
    </source>
</evidence>
<keyword evidence="6" id="KW-0539">Nucleus</keyword>
<name>A0AB40C4V6_DIOCR</name>
<comment type="subcellular location">
    <subcellularLocation>
        <location evidence="1">Nucleus</location>
    </subcellularLocation>
</comment>
<evidence type="ECO:0000313" key="15">
    <source>
        <dbReference type="RefSeq" id="XP_039134809.1"/>
    </source>
</evidence>
<proteinExistence type="inferred from homology"/>
<dbReference type="GeneID" id="120272125"/>
<dbReference type="PRINTS" id="PR00105">
    <property type="entry name" value="C5METTRFRASE"/>
</dbReference>
<evidence type="ECO:0000256" key="6">
    <source>
        <dbReference type="ARBA" id="ARBA00023242"/>
    </source>
</evidence>
<keyword evidence="14" id="KW-1185">Reference proteome</keyword>
<dbReference type="GO" id="GO:0003682">
    <property type="term" value="F:chromatin binding"/>
    <property type="evidence" value="ECO:0007669"/>
    <property type="project" value="InterPro"/>
</dbReference>
<dbReference type="GO" id="GO:0005634">
    <property type="term" value="C:nucleus"/>
    <property type="evidence" value="ECO:0007669"/>
    <property type="project" value="UniProtKB-SubCell"/>
</dbReference>
<dbReference type="Gene3D" id="2.30.30.490">
    <property type="match status" value="1"/>
</dbReference>
<dbReference type="AlphaFoldDB" id="A0AB40C4V6"/>
<dbReference type="PROSITE" id="PS50013">
    <property type="entry name" value="CHROMO_2"/>
    <property type="match status" value="1"/>
</dbReference>
<organism evidence="14 15">
    <name type="scientific">Dioscorea cayennensis subsp. rotundata</name>
    <name type="common">White Guinea yam</name>
    <name type="synonym">Dioscorea rotundata</name>
    <dbReference type="NCBI Taxonomy" id="55577"/>
    <lineage>
        <taxon>Eukaryota</taxon>
        <taxon>Viridiplantae</taxon>
        <taxon>Streptophyta</taxon>
        <taxon>Embryophyta</taxon>
        <taxon>Tracheophyta</taxon>
        <taxon>Spermatophyta</taxon>
        <taxon>Magnoliopsida</taxon>
        <taxon>Liliopsida</taxon>
        <taxon>Dioscoreales</taxon>
        <taxon>Dioscoreaceae</taxon>
        <taxon>Dioscorea</taxon>
    </lineage>
</organism>
<dbReference type="InterPro" id="IPR023779">
    <property type="entry name" value="Chromodomain_CS"/>
</dbReference>
<sequence>MASSIPTRSSTEKSEALKPCSNARKNGGDRGNIGPERAFENPELWGLRRSARKSGVPDFFHDSMGGNAGCKLGSPRSFFGDSVATNSKSEVVDNGDRSVSELKSSRFCSVVGNEGPQISLHTDKALTRCCSLEDSTDGDPGKKNEKLIALSCNEEEFLIENREGPTSKKMKVSSRPVVNTVPFDAKYLRKVNGTTFFVGNPVLEEEARQRWPHHYMKGKKSKKGCNPANDCDEDEVILDVKCHYLQANVSGCLFDIGDCAYVKGEKRKPNFIGRICEFFETTKGEHYTTLQWFYKAEDTVMKEQAKFHDKMRLFYSDIRNDNLLDCIISKVRISPIIPRVDVKSRALPSCLYYYDMKYSVDYSTFSSLETIPSTISSDSPSSITRVMHPKTSTEDIEDDLPSSSQGEKRDLCSCYGFENDSDVSLKGVRHCCKSNNVEATLLDLYSGCGGMSTGLCLGARLSGLNLVTKWAVDSDEAACESLKLNHPETQIRNESADDFLDLLREWKRLCKCYAVGIGNQRKPNLRSSHVKKSNPHARDDSSMDSEEFEVSRLVDICYGDPANVGKRGLKFKVRWKGFGPSEDTWEPIEGLSNCKDSIRDFVVEGVKAKILPLPGEVDVVCGGPPCQGISGYNRFRNFNAPLDDERNRQIAVFMDIVEFLKPKYVLMENVVDILKFAKATLARYSLSRLVHMNYQARFGMMAAGCYGLPQFRLRVFLWGCHPYEKLPQFPLPTHEVILRGGASAEFERNIVGYDEGQVRVLEKAVVLEDVLSDLPAVSNDENNEQIPYTKGPQTEFQRYIRMPKSEMIGFSACEVDDIQPLLFDHRPRKLFEDDYMRVCQIPRKKGANFRDLPGTIIDANNTVQLDPSKERILLPSGRPLVPDYALNFWEGKSVRPFGRLWWDETVPTVLTVPDAHHQAVLHPEQDRILTIRETARIQGFPDYYRFSGTVKERYRQIGNAVAVPVSKALGYAMGLAWLKQSGDEPLLTLPSNFALSNKVLQLSSSPSEVQNVSS</sequence>
<dbReference type="RefSeq" id="XP_039134809.1">
    <property type="nucleotide sequence ID" value="XM_039278875.1"/>
</dbReference>
<dbReference type="InterPro" id="IPR001525">
    <property type="entry name" value="C5_MeTfrase"/>
</dbReference>
<comment type="catalytic activity">
    <reaction evidence="7 10">
        <text>a 2'-deoxycytidine in DNA + S-adenosyl-L-methionine = a 5-methyl-2'-deoxycytidine in DNA + S-adenosyl-L-homocysteine + H(+)</text>
        <dbReference type="Rhea" id="RHEA:13681"/>
        <dbReference type="Rhea" id="RHEA-COMP:11369"/>
        <dbReference type="Rhea" id="RHEA-COMP:11370"/>
        <dbReference type="ChEBI" id="CHEBI:15378"/>
        <dbReference type="ChEBI" id="CHEBI:57856"/>
        <dbReference type="ChEBI" id="CHEBI:59789"/>
        <dbReference type="ChEBI" id="CHEBI:85452"/>
        <dbReference type="ChEBI" id="CHEBI:85454"/>
        <dbReference type="EC" id="2.1.1.37"/>
    </reaction>
</comment>
<dbReference type="Gene3D" id="3.40.50.150">
    <property type="entry name" value="Vaccinia Virus protein VP39"/>
    <property type="match status" value="2"/>
</dbReference>
<feature type="region of interest" description="Disordered" evidence="11">
    <location>
        <begin position="379"/>
        <end position="405"/>
    </location>
</feature>
<dbReference type="Pfam" id="PF00385">
    <property type="entry name" value="Chromo"/>
    <property type="match status" value="1"/>
</dbReference>
<dbReference type="PROSITE" id="PS51038">
    <property type="entry name" value="BAH"/>
    <property type="match status" value="1"/>
</dbReference>
<dbReference type="SUPFAM" id="SSF53335">
    <property type="entry name" value="S-adenosyl-L-methionine-dependent methyltransferases"/>
    <property type="match status" value="1"/>
</dbReference>
<keyword evidence="3 8" id="KW-0808">Transferase</keyword>
<evidence type="ECO:0000313" key="14">
    <source>
        <dbReference type="Proteomes" id="UP001515500"/>
    </source>
</evidence>
<feature type="active site" evidence="8">
    <location>
        <position position="626"/>
    </location>
</feature>
<dbReference type="GO" id="GO:0032259">
    <property type="term" value="P:methylation"/>
    <property type="evidence" value="ECO:0007669"/>
    <property type="project" value="UniProtKB-KW"/>
</dbReference>
<dbReference type="InterPro" id="IPR000953">
    <property type="entry name" value="Chromo/chromo_shadow_dom"/>
</dbReference>
<dbReference type="InterPro" id="IPR050390">
    <property type="entry name" value="C5-Methyltransferase"/>
</dbReference>
<reference evidence="15" key="1">
    <citation type="submission" date="2025-08" db="UniProtKB">
        <authorList>
            <consortium name="RefSeq"/>
        </authorList>
    </citation>
    <scope>IDENTIFICATION</scope>
</reference>
<dbReference type="PANTHER" id="PTHR10629">
    <property type="entry name" value="CYTOSINE-SPECIFIC METHYLTRANSFERASE"/>
    <property type="match status" value="1"/>
</dbReference>
<dbReference type="PROSITE" id="PS00598">
    <property type="entry name" value="CHROMO_1"/>
    <property type="match status" value="1"/>
</dbReference>
<dbReference type="InterPro" id="IPR018117">
    <property type="entry name" value="C5_DNA_meth_AS"/>
</dbReference>
<dbReference type="InterPro" id="IPR029063">
    <property type="entry name" value="SAM-dependent_MTases_sf"/>
</dbReference>
<protein>
    <recommendedName>
        <fullName evidence="10">Cytosine-specific methyltransferase</fullName>
        <ecNumber evidence="10">2.1.1.37</ecNumber>
    </recommendedName>
</protein>
<feature type="domain" description="BAH" evidence="13">
    <location>
        <begin position="252"/>
        <end position="369"/>
    </location>
</feature>
<dbReference type="Proteomes" id="UP001515500">
    <property type="component" value="Chromosome 11"/>
</dbReference>
<evidence type="ECO:0000256" key="5">
    <source>
        <dbReference type="ARBA" id="ARBA00023125"/>
    </source>
</evidence>
<feature type="region of interest" description="Disordered" evidence="11">
    <location>
        <begin position="1"/>
        <end position="43"/>
    </location>
</feature>
<comment type="similarity">
    <text evidence="8 9">Belongs to the class I-like SAM-binding methyltransferase superfamily. C5-methyltransferase family.</text>
</comment>
<dbReference type="InterPro" id="IPR001025">
    <property type="entry name" value="BAH_dom"/>
</dbReference>
<evidence type="ECO:0000256" key="11">
    <source>
        <dbReference type="SAM" id="MobiDB-lite"/>
    </source>
</evidence>
<keyword evidence="4 8" id="KW-0949">S-adenosyl-L-methionine</keyword>
<evidence type="ECO:0000256" key="7">
    <source>
        <dbReference type="ARBA" id="ARBA00047422"/>
    </source>
</evidence>
<dbReference type="InterPro" id="IPR043151">
    <property type="entry name" value="BAH_sf"/>
</dbReference>
<feature type="region of interest" description="Disordered" evidence="11">
    <location>
        <begin position="524"/>
        <end position="544"/>
    </location>
</feature>
<evidence type="ECO:0000259" key="12">
    <source>
        <dbReference type="PROSITE" id="PS50013"/>
    </source>
</evidence>
<dbReference type="CDD" id="cd18635">
    <property type="entry name" value="CD_CMT3_like"/>
    <property type="match status" value="1"/>
</dbReference>
<evidence type="ECO:0000256" key="1">
    <source>
        <dbReference type="ARBA" id="ARBA00004123"/>
    </source>
</evidence>
<dbReference type="PROSITE" id="PS51679">
    <property type="entry name" value="SAM_MT_C5"/>
    <property type="match status" value="1"/>
</dbReference>